<keyword evidence="3 7" id="KW-0456">Lyase</keyword>
<dbReference type="InterPro" id="IPR002915">
    <property type="entry name" value="DeoC/FbaB/LacD_aldolase"/>
</dbReference>
<sequence length="220" mass="23531">MENNRIANIIDHTLLKPEATHGDLDILCQESMKYGFASACVNSSNVRYINNLLKDSRVSVCSVVGFPFGASRTEVKVYETGIAMEDGAEEIDMVINIGEFKNGNYDLVERDIREVKEAIGKDCILKVIIEAPLLTEAEKIKATELVIVAGADYVKTSTGINAGGATLDDVALLKNVAHGRIKVKAAGGIRDNATAIAMIESGADRIGTSSGPKILGPEYS</sequence>
<comment type="catalytic activity">
    <reaction evidence="5 7">
        <text>2-deoxy-D-ribose 5-phosphate = D-glyceraldehyde 3-phosphate + acetaldehyde</text>
        <dbReference type="Rhea" id="RHEA:12821"/>
        <dbReference type="ChEBI" id="CHEBI:15343"/>
        <dbReference type="ChEBI" id="CHEBI:59776"/>
        <dbReference type="ChEBI" id="CHEBI:62877"/>
        <dbReference type="EC" id="4.1.2.4"/>
    </reaction>
</comment>
<organism evidence="8">
    <name type="scientific">Candidatus Kentrum sp. TUN</name>
    <dbReference type="NCBI Taxonomy" id="2126343"/>
    <lineage>
        <taxon>Bacteria</taxon>
        <taxon>Pseudomonadati</taxon>
        <taxon>Pseudomonadota</taxon>
        <taxon>Gammaproteobacteria</taxon>
        <taxon>Candidatus Kentrum</taxon>
    </lineage>
</organism>
<dbReference type="CDD" id="cd00959">
    <property type="entry name" value="DeoC"/>
    <property type="match status" value="1"/>
</dbReference>
<dbReference type="EMBL" id="CAADFV010000177">
    <property type="protein sequence ID" value="VFK68066.1"/>
    <property type="molecule type" value="Genomic_DNA"/>
</dbReference>
<gene>
    <name evidence="7" type="primary">deoC</name>
    <name evidence="9" type="ORF">BECKTUN1418E_GA0071001_11776</name>
    <name evidence="8" type="ORF">BECKTUN1418F_GA0071002_11826</name>
</gene>
<keyword evidence="2 7" id="KW-0963">Cytoplasm</keyword>
<dbReference type="Gene3D" id="3.20.20.70">
    <property type="entry name" value="Aldolase class I"/>
    <property type="match status" value="1"/>
</dbReference>
<dbReference type="UniPathway" id="UPA00002">
    <property type="reaction ID" value="UER00468"/>
</dbReference>
<dbReference type="GO" id="GO:0009264">
    <property type="term" value="P:deoxyribonucleotide catabolic process"/>
    <property type="evidence" value="ECO:0007669"/>
    <property type="project" value="UniProtKB-UniRule"/>
</dbReference>
<comment type="pathway">
    <text evidence="7">Carbohydrate degradation; 2-deoxy-D-ribose 1-phosphate degradation; D-glyceraldehyde 3-phosphate and acetaldehyde from 2-deoxy-alpha-D-ribose 1-phosphate: step 2/2.</text>
</comment>
<dbReference type="SMART" id="SM01133">
    <property type="entry name" value="DeoC"/>
    <property type="match status" value="1"/>
</dbReference>
<dbReference type="EMBL" id="CAADFY010000182">
    <property type="protein sequence ID" value="VFK59617.1"/>
    <property type="molecule type" value="Genomic_DNA"/>
</dbReference>
<dbReference type="GO" id="GO:0005737">
    <property type="term" value="C:cytoplasm"/>
    <property type="evidence" value="ECO:0007669"/>
    <property type="project" value="UniProtKB-SubCell"/>
</dbReference>
<evidence type="ECO:0000256" key="7">
    <source>
        <dbReference type="HAMAP-Rule" id="MF_00114"/>
    </source>
</evidence>
<dbReference type="InterPro" id="IPR028581">
    <property type="entry name" value="DeoC_typeI"/>
</dbReference>
<dbReference type="GO" id="GO:0004139">
    <property type="term" value="F:deoxyribose-phosphate aldolase activity"/>
    <property type="evidence" value="ECO:0007669"/>
    <property type="project" value="UniProtKB-UniRule"/>
</dbReference>
<protein>
    <recommendedName>
        <fullName evidence="7">Deoxyribose-phosphate aldolase</fullName>
        <shortName evidence="7">DERA</shortName>
        <ecNumber evidence="7">4.1.2.4</ecNumber>
    </recommendedName>
    <alternativeName>
        <fullName evidence="7">2-deoxy-D-ribose 5-phosphate aldolase</fullName>
    </alternativeName>
    <alternativeName>
        <fullName evidence="7">Phosphodeoxyriboaldolase</fullName>
        <shortName evidence="7">Deoxyriboaldolase</shortName>
    </alternativeName>
</protein>
<evidence type="ECO:0000256" key="4">
    <source>
        <dbReference type="ARBA" id="ARBA00023270"/>
    </source>
</evidence>
<evidence type="ECO:0000313" key="8">
    <source>
        <dbReference type="EMBL" id="VFK59617.1"/>
    </source>
</evidence>
<dbReference type="Pfam" id="PF01791">
    <property type="entry name" value="DeoC"/>
    <property type="match status" value="1"/>
</dbReference>
<accession>A0A451A0S7</accession>
<dbReference type="PIRSF" id="PIRSF001357">
    <property type="entry name" value="DeoC"/>
    <property type="match status" value="1"/>
</dbReference>
<dbReference type="FunFam" id="3.20.20.70:FF:000044">
    <property type="entry name" value="Deoxyribose-phosphate aldolase"/>
    <property type="match status" value="1"/>
</dbReference>
<comment type="subcellular location">
    <subcellularLocation>
        <location evidence="7">Cytoplasm</location>
    </subcellularLocation>
</comment>
<evidence type="ECO:0000256" key="2">
    <source>
        <dbReference type="ARBA" id="ARBA00022490"/>
    </source>
</evidence>
<evidence type="ECO:0000256" key="5">
    <source>
        <dbReference type="ARBA" id="ARBA00048791"/>
    </source>
</evidence>
<keyword evidence="4 7" id="KW-0704">Schiff base</keyword>
<feature type="active site" description="Proton donor/acceptor" evidence="7">
    <location>
        <position position="184"/>
    </location>
</feature>
<evidence type="ECO:0000256" key="1">
    <source>
        <dbReference type="ARBA" id="ARBA00010936"/>
    </source>
</evidence>
<feature type="active site" description="Proton donor/acceptor" evidence="7">
    <location>
        <position position="92"/>
    </location>
</feature>
<dbReference type="NCBIfam" id="TIGR00126">
    <property type="entry name" value="deoC"/>
    <property type="match status" value="1"/>
</dbReference>
<comment type="similarity">
    <text evidence="1 7">Belongs to the DeoC/FbaB aldolase family. DeoC type 1 subfamily.</text>
</comment>
<evidence type="ECO:0000256" key="6">
    <source>
        <dbReference type="ARBA" id="ARBA00056337"/>
    </source>
</evidence>
<dbReference type="HAMAP" id="MF_00114">
    <property type="entry name" value="DeoC_type1"/>
    <property type="match status" value="1"/>
</dbReference>
<dbReference type="PANTHER" id="PTHR10889:SF1">
    <property type="entry name" value="DEOXYRIBOSE-PHOSPHATE ALDOLASE"/>
    <property type="match status" value="1"/>
</dbReference>
<dbReference type="AlphaFoldDB" id="A0A451A0S7"/>
<dbReference type="SUPFAM" id="SSF51569">
    <property type="entry name" value="Aldolase"/>
    <property type="match status" value="1"/>
</dbReference>
<dbReference type="GO" id="GO:0016052">
    <property type="term" value="P:carbohydrate catabolic process"/>
    <property type="evidence" value="ECO:0007669"/>
    <property type="project" value="TreeGrafter"/>
</dbReference>
<reference evidence="8" key="1">
    <citation type="submission" date="2019-02" db="EMBL/GenBank/DDBJ databases">
        <authorList>
            <person name="Gruber-Vodicka R. H."/>
            <person name="Seah K. B. B."/>
        </authorList>
    </citation>
    <scope>NUCLEOTIDE SEQUENCE</scope>
    <source>
        <strain evidence="9">BECK_BY2</strain>
        <strain evidence="8">BECK_BY3</strain>
    </source>
</reference>
<dbReference type="InterPro" id="IPR013785">
    <property type="entry name" value="Aldolase_TIM"/>
</dbReference>
<evidence type="ECO:0000256" key="3">
    <source>
        <dbReference type="ARBA" id="ARBA00023239"/>
    </source>
</evidence>
<dbReference type="InterPro" id="IPR011343">
    <property type="entry name" value="DeoC"/>
</dbReference>
<dbReference type="EC" id="4.1.2.4" evidence="7"/>
<evidence type="ECO:0000313" key="9">
    <source>
        <dbReference type="EMBL" id="VFK68066.1"/>
    </source>
</evidence>
<comment type="function">
    <text evidence="6 7">Catalyzes a reversible aldol reaction between acetaldehyde and D-glyceraldehyde 3-phosphate to generate 2-deoxy-D-ribose 5-phosphate.</text>
</comment>
<dbReference type="PANTHER" id="PTHR10889">
    <property type="entry name" value="DEOXYRIBOSE-PHOSPHATE ALDOLASE"/>
    <property type="match status" value="1"/>
</dbReference>
<dbReference type="GO" id="GO:0006018">
    <property type="term" value="P:2-deoxyribose 1-phosphate catabolic process"/>
    <property type="evidence" value="ECO:0007669"/>
    <property type="project" value="UniProtKB-UniRule"/>
</dbReference>
<proteinExistence type="inferred from homology"/>
<name>A0A451A0S7_9GAMM</name>
<feature type="active site" description="Schiff-base intermediate with acetaldehyde" evidence="7">
    <location>
        <position position="155"/>
    </location>
</feature>